<dbReference type="PROSITE" id="PS51782">
    <property type="entry name" value="LYSM"/>
    <property type="match status" value="2"/>
</dbReference>
<feature type="signal peptide" evidence="4">
    <location>
        <begin position="1"/>
        <end position="22"/>
    </location>
</feature>
<evidence type="ECO:0000256" key="1">
    <source>
        <dbReference type="ARBA" id="ARBA00022669"/>
    </source>
</evidence>
<organism evidence="6 7">
    <name type="scientific">Meripilus lineatus</name>
    <dbReference type="NCBI Taxonomy" id="2056292"/>
    <lineage>
        <taxon>Eukaryota</taxon>
        <taxon>Fungi</taxon>
        <taxon>Dikarya</taxon>
        <taxon>Basidiomycota</taxon>
        <taxon>Agaricomycotina</taxon>
        <taxon>Agaricomycetes</taxon>
        <taxon>Polyporales</taxon>
        <taxon>Meripilaceae</taxon>
        <taxon>Meripilus</taxon>
    </lineage>
</organism>
<feature type="domain" description="LysM" evidence="5">
    <location>
        <begin position="27"/>
        <end position="74"/>
    </location>
</feature>
<evidence type="ECO:0000259" key="5">
    <source>
        <dbReference type="PROSITE" id="PS51782"/>
    </source>
</evidence>
<dbReference type="InterPro" id="IPR036779">
    <property type="entry name" value="LysM_dom_sf"/>
</dbReference>
<feature type="compositionally biased region" description="Low complexity" evidence="3">
    <location>
        <begin position="158"/>
        <end position="172"/>
    </location>
</feature>
<proteinExistence type="predicted"/>
<evidence type="ECO:0000313" key="7">
    <source>
        <dbReference type="Proteomes" id="UP001212997"/>
    </source>
</evidence>
<dbReference type="Pfam" id="PF01476">
    <property type="entry name" value="LysM"/>
    <property type="match status" value="2"/>
</dbReference>
<gene>
    <name evidence="6" type="ORF">NLI96_g5750</name>
</gene>
<dbReference type="EMBL" id="JANAWD010000195">
    <property type="protein sequence ID" value="KAJ3484280.1"/>
    <property type="molecule type" value="Genomic_DNA"/>
</dbReference>
<keyword evidence="7" id="KW-1185">Reference proteome</keyword>
<reference evidence="6" key="1">
    <citation type="submission" date="2022-07" db="EMBL/GenBank/DDBJ databases">
        <title>Genome Sequence of Physisporinus lineatus.</title>
        <authorList>
            <person name="Buettner E."/>
        </authorList>
    </citation>
    <scope>NUCLEOTIDE SEQUENCE</scope>
    <source>
        <strain evidence="6">VT162</strain>
    </source>
</reference>
<keyword evidence="2" id="KW-0843">Virulence</keyword>
<dbReference type="Gene3D" id="3.10.350.10">
    <property type="entry name" value="LysM domain"/>
    <property type="match status" value="2"/>
</dbReference>
<dbReference type="SMART" id="SM00257">
    <property type="entry name" value="LysM"/>
    <property type="match status" value="2"/>
</dbReference>
<dbReference type="InterPro" id="IPR052210">
    <property type="entry name" value="LysM1-like"/>
</dbReference>
<evidence type="ECO:0000256" key="2">
    <source>
        <dbReference type="ARBA" id="ARBA00023026"/>
    </source>
</evidence>
<name>A0AAD5YGM8_9APHY</name>
<accession>A0AAD5YGM8</accession>
<dbReference type="SUPFAM" id="SSF54106">
    <property type="entry name" value="LysM domain"/>
    <property type="match status" value="2"/>
</dbReference>
<dbReference type="PANTHER" id="PTHR34997">
    <property type="entry name" value="AM15"/>
    <property type="match status" value="1"/>
</dbReference>
<evidence type="ECO:0000256" key="4">
    <source>
        <dbReference type="SAM" id="SignalP"/>
    </source>
</evidence>
<dbReference type="CDD" id="cd00118">
    <property type="entry name" value="LysM"/>
    <property type="match status" value="2"/>
</dbReference>
<feature type="region of interest" description="Disordered" evidence="3">
    <location>
        <begin position="155"/>
        <end position="208"/>
    </location>
</feature>
<sequence>MFVTSVVAAFVALPFVAQSALANSCTRTYTIQQGDWCDTISAAHNSSTYQLAVVNIDKIDSECSNLIPGDQLCLGTEGQDCTQTYVVKPGDICEDVANNHRINATVFYQNNPQLNADCDNLYDGEVVCVASTVLVPNLPEGSPMPATTIPAGVAPARTLAPSSSSPAAVSTPTPTPAPADNDDDEDCDDDDNDDDVDEDDLPFCDELE</sequence>
<keyword evidence="4" id="KW-0732">Signal</keyword>
<feature type="domain" description="LysM" evidence="5">
    <location>
        <begin position="83"/>
        <end position="129"/>
    </location>
</feature>
<comment type="caution">
    <text evidence="6">The sequence shown here is derived from an EMBL/GenBank/DDBJ whole genome shotgun (WGS) entry which is preliminary data.</text>
</comment>
<feature type="chain" id="PRO_5042180595" description="LysM domain-containing protein" evidence="4">
    <location>
        <begin position="23"/>
        <end position="208"/>
    </location>
</feature>
<dbReference type="AlphaFoldDB" id="A0AAD5YGM8"/>
<protein>
    <recommendedName>
        <fullName evidence="5">LysM domain-containing protein</fullName>
    </recommendedName>
</protein>
<keyword evidence="1" id="KW-0147">Chitin-binding</keyword>
<dbReference type="Proteomes" id="UP001212997">
    <property type="component" value="Unassembled WGS sequence"/>
</dbReference>
<feature type="compositionally biased region" description="Acidic residues" evidence="3">
    <location>
        <begin position="180"/>
        <end position="208"/>
    </location>
</feature>
<dbReference type="GO" id="GO:0008061">
    <property type="term" value="F:chitin binding"/>
    <property type="evidence" value="ECO:0007669"/>
    <property type="project" value="UniProtKB-KW"/>
</dbReference>
<dbReference type="InterPro" id="IPR018392">
    <property type="entry name" value="LysM"/>
</dbReference>
<evidence type="ECO:0000256" key="3">
    <source>
        <dbReference type="SAM" id="MobiDB-lite"/>
    </source>
</evidence>
<dbReference type="PANTHER" id="PTHR34997:SF1">
    <property type="entry name" value="PEPTIDOGLYCAN-BINDING LYSIN DOMAIN"/>
    <property type="match status" value="1"/>
</dbReference>
<evidence type="ECO:0000313" key="6">
    <source>
        <dbReference type="EMBL" id="KAJ3484280.1"/>
    </source>
</evidence>